<dbReference type="Gene3D" id="1.25.40.10">
    <property type="entry name" value="Tetratricopeptide repeat domain"/>
    <property type="match status" value="1"/>
</dbReference>
<dbReference type="Proteomes" id="UP001597100">
    <property type="component" value="Unassembled WGS sequence"/>
</dbReference>
<reference evidence="4" key="1">
    <citation type="journal article" date="2019" name="Int. J. Syst. Evol. Microbiol.">
        <title>The Global Catalogue of Microorganisms (GCM) 10K type strain sequencing project: providing services to taxonomists for standard genome sequencing and annotation.</title>
        <authorList>
            <consortium name="The Broad Institute Genomics Platform"/>
            <consortium name="The Broad Institute Genome Sequencing Center for Infectious Disease"/>
            <person name="Wu L."/>
            <person name="Ma J."/>
        </authorList>
    </citation>
    <scope>NUCLEOTIDE SEQUENCE [LARGE SCALE GENOMIC DNA]</scope>
    <source>
        <strain evidence="4">CCUG 60898</strain>
    </source>
</reference>
<dbReference type="PANTHER" id="PTHR39328:SF1">
    <property type="entry name" value="BLL2871 PROTEIN"/>
    <property type="match status" value="1"/>
</dbReference>
<dbReference type="Pfam" id="PF06267">
    <property type="entry name" value="DUF1028"/>
    <property type="match status" value="1"/>
</dbReference>
<dbReference type="EMBL" id="JBHTJP010000035">
    <property type="protein sequence ID" value="MFD0977136.1"/>
    <property type="molecule type" value="Genomic_DNA"/>
</dbReference>
<gene>
    <name evidence="3" type="ORF">ACFQ1G_10060</name>
</gene>
<dbReference type="Pfam" id="PF13432">
    <property type="entry name" value="TPR_16"/>
    <property type="match status" value="1"/>
</dbReference>
<evidence type="ECO:0000256" key="1">
    <source>
        <dbReference type="PROSITE-ProRule" id="PRU00339"/>
    </source>
</evidence>
<protein>
    <submittedName>
        <fullName evidence="3">DUF1028 domain-containing protein</fullName>
    </submittedName>
</protein>
<keyword evidence="2" id="KW-0732">Signal</keyword>
<dbReference type="InterPro" id="IPR010430">
    <property type="entry name" value="DUF1028"/>
</dbReference>
<dbReference type="InterPro" id="IPR011990">
    <property type="entry name" value="TPR-like_helical_dom_sf"/>
</dbReference>
<proteinExistence type="predicted"/>
<dbReference type="SUPFAM" id="SSF56235">
    <property type="entry name" value="N-terminal nucleophile aminohydrolases (Ntn hydrolases)"/>
    <property type="match status" value="1"/>
</dbReference>
<dbReference type="InterPro" id="IPR029055">
    <property type="entry name" value="Ntn_hydrolases_N"/>
</dbReference>
<sequence>MKKFYFFLFAIICVWTGTAQDYDFQKDAFAHTFSIVARDAETGEMAVGVQSHWFSVGSVVPWGKSGVGVVATQSFVNPAYGPQGLELMEQGKSATEALGILVSQDPGKEYRQVAFLDANGRTQAFTGAKCVEAASDITGQNFSVQANMMLNKDVVPAMEVAFRSHADLPLAERVLKVLQAAQQAGGDIRGKQSAAIIVVGADKVENSWEDKKIDLRVDDHDEPLKELERLLKVARAYEFMNRGDLAMEKNNIEEALTQYGQAMKMFPENLEMRYWTAVALANSKRMNEALPLFHSIFEEDENWREMTRRLPNSGLLNVSSEEMNQIVNKK</sequence>
<keyword evidence="4" id="KW-1185">Reference proteome</keyword>
<name>A0ABW3IGI9_9FLAO</name>
<dbReference type="PROSITE" id="PS50005">
    <property type="entry name" value="TPR"/>
    <property type="match status" value="1"/>
</dbReference>
<organism evidence="3 4">
    <name type="scientific">Salinimicrobium gaetbulicola</name>
    <dbReference type="NCBI Taxonomy" id="999702"/>
    <lineage>
        <taxon>Bacteria</taxon>
        <taxon>Pseudomonadati</taxon>
        <taxon>Bacteroidota</taxon>
        <taxon>Flavobacteriia</taxon>
        <taxon>Flavobacteriales</taxon>
        <taxon>Flavobacteriaceae</taxon>
        <taxon>Salinimicrobium</taxon>
    </lineage>
</organism>
<dbReference type="InterPro" id="IPR019734">
    <property type="entry name" value="TPR_rpt"/>
</dbReference>
<evidence type="ECO:0000313" key="4">
    <source>
        <dbReference type="Proteomes" id="UP001597100"/>
    </source>
</evidence>
<keyword evidence="1" id="KW-0802">TPR repeat</keyword>
<dbReference type="SUPFAM" id="SSF48452">
    <property type="entry name" value="TPR-like"/>
    <property type="match status" value="1"/>
</dbReference>
<dbReference type="RefSeq" id="WP_380739174.1">
    <property type="nucleotide sequence ID" value="NZ_JBHTJP010000035.1"/>
</dbReference>
<feature type="repeat" description="TPR" evidence="1">
    <location>
        <begin position="236"/>
        <end position="269"/>
    </location>
</feature>
<feature type="chain" id="PRO_5047226524" evidence="2">
    <location>
        <begin position="20"/>
        <end position="330"/>
    </location>
</feature>
<feature type="signal peptide" evidence="2">
    <location>
        <begin position="1"/>
        <end position="19"/>
    </location>
</feature>
<dbReference type="PANTHER" id="PTHR39328">
    <property type="entry name" value="BLL2871 PROTEIN"/>
    <property type="match status" value="1"/>
</dbReference>
<evidence type="ECO:0000313" key="3">
    <source>
        <dbReference type="EMBL" id="MFD0977136.1"/>
    </source>
</evidence>
<dbReference type="Gene3D" id="3.60.20.10">
    <property type="entry name" value="Glutamine Phosphoribosylpyrophosphate, subunit 1, domain 1"/>
    <property type="match status" value="1"/>
</dbReference>
<comment type="caution">
    <text evidence="3">The sequence shown here is derived from an EMBL/GenBank/DDBJ whole genome shotgun (WGS) entry which is preliminary data.</text>
</comment>
<evidence type="ECO:0000256" key="2">
    <source>
        <dbReference type="SAM" id="SignalP"/>
    </source>
</evidence>
<accession>A0ABW3IGI9</accession>